<feature type="binding site" evidence="12">
    <location>
        <position position="250"/>
    </location>
    <ligand>
        <name>[4Fe-4S] cluster</name>
        <dbReference type="ChEBI" id="CHEBI:49883"/>
        <label>2</label>
        <note>4Fe-4S-substrate</note>
    </ligand>
</feature>
<keyword evidence="9 12" id="KW-0501">Molybdenum cofactor biosynthesis</keyword>
<gene>
    <name evidence="12 14" type="primary">moaA</name>
    <name evidence="14" type="ORF">ISU02_07275</name>
</gene>
<dbReference type="SUPFAM" id="SSF102114">
    <property type="entry name" value="Radical SAM enzymes"/>
    <property type="match status" value="1"/>
</dbReference>
<feature type="binding site" evidence="12">
    <location>
        <position position="20"/>
    </location>
    <ligand>
        <name>[4Fe-4S] cluster</name>
        <dbReference type="ChEBI" id="CHEBI:49883"/>
        <label>1</label>
        <note>4Fe-4S-S-AdoMet</note>
    </ligand>
</feature>
<sequence>MIDGYGRKINYLRLSITDRCNLRCQYCMPEEGVEKLKHSDILSLEEIDKMVESFVSLGIDKIRITGGEPLVRHGIVSLVEMIHKHPEIKDLALTTNGLLLKKMAKSLKDAGLDRVNISIDSLKPEKYFQMTRGGVLGNVLEGIEEAKRVGLTPIKLNVVIIGGFNDDEIEDFVRMTEDEAIDVRFIELMPIGEVAKWSIKNYVPNTAVLDKVPELVPVESKDPASPAKYYKLPNGKGKVGLISPISCKFCTNCNRIRLTSEGKLKYCLHSDIEFDLKKALEDQLDLTTYIQQSVLKKPLEHEIGKASTVARNMVQVGG</sequence>
<dbReference type="PANTHER" id="PTHR22960:SF0">
    <property type="entry name" value="MOLYBDENUM COFACTOR BIOSYNTHESIS PROTEIN 1"/>
    <property type="match status" value="1"/>
</dbReference>
<comment type="caution">
    <text evidence="14">The sequence shown here is derived from an EMBL/GenBank/DDBJ whole genome shotgun (WGS) entry which is preliminary data.</text>
</comment>
<dbReference type="SFLD" id="SFLDG01067">
    <property type="entry name" value="SPASM/twitch_domain_containing"/>
    <property type="match status" value="1"/>
</dbReference>
<comment type="function">
    <text evidence="12">Catalyzes the cyclization of GTP to (8S)-3',8-cyclo-7,8-dihydroguanosine 5'-triphosphate.</text>
</comment>
<dbReference type="InterPro" id="IPR050105">
    <property type="entry name" value="MoCo_biosynth_MoaA/MoaC"/>
</dbReference>
<dbReference type="InterPro" id="IPR007197">
    <property type="entry name" value="rSAM"/>
</dbReference>
<comment type="pathway">
    <text evidence="12">Cofactor biosynthesis; molybdopterin biosynthesis.</text>
</comment>
<evidence type="ECO:0000256" key="10">
    <source>
        <dbReference type="ARBA" id="ARBA00023239"/>
    </source>
</evidence>
<keyword evidence="7 12" id="KW-0411">Iron-sulfur</keyword>
<dbReference type="InterPro" id="IPR010505">
    <property type="entry name" value="MoaA_twitch"/>
</dbReference>
<feature type="binding site" evidence="12">
    <location>
        <position position="13"/>
    </location>
    <ligand>
        <name>GTP</name>
        <dbReference type="ChEBI" id="CHEBI:37565"/>
    </ligand>
</feature>
<dbReference type="PANTHER" id="PTHR22960">
    <property type="entry name" value="MOLYBDOPTERIN COFACTOR SYNTHESIS PROTEIN A"/>
    <property type="match status" value="1"/>
</dbReference>
<keyword evidence="4 12" id="KW-0479">Metal-binding</keyword>
<evidence type="ECO:0000256" key="2">
    <source>
        <dbReference type="ARBA" id="ARBA00022485"/>
    </source>
</evidence>
<dbReference type="NCBIfam" id="TIGR02666">
    <property type="entry name" value="moaA"/>
    <property type="match status" value="1"/>
</dbReference>
<dbReference type="RefSeq" id="WP_194701157.1">
    <property type="nucleotide sequence ID" value="NZ_JADKNH010000004.1"/>
</dbReference>
<feature type="binding site" evidence="12">
    <location>
        <position position="94"/>
    </location>
    <ligand>
        <name>GTP</name>
        <dbReference type="ChEBI" id="CHEBI:37565"/>
    </ligand>
</feature>
<feature type="binding site" evidence="12">
    <location>
        <position position="118"/>
    </location>
    <ligand>
        <name>S-adenosyl-L-methionine</name>
        <dbReference type="ChEBI" id="CHEBI:59789"/>
    </ligand>
</feature>
<dbReference type="SFLD" id="SFLDS00029">
    <property type="entry name" value="Radical_SAM"/>
    <property type="match status" value="1"/>
</dbReference>
<organism evidence="14 15">
    <name type="scientific">Fusibacter ferrireducens</name>
    <dbReference type="NCBI Taxonomy" id="2785058"/>
    <lineage>
        <taxon>Bacteria</taxon>
        <taxon>Bacillati</taxon>
        <taxon>Bacillota</taxon>
        <taxon>Clostridia</taxon>
        <taxon>Eubacteriales</taxon>
        <taxon>Eubacteriales Family XII. Incertae Sedis</taxon>
        <taxon>Fusibacter</taxon>
    </lineage>
</organism>
<keyword evidence="3 12" id="KW-0949">S-adenosyl-L-methionine</keyword>
<keyword evidence="5 12" id="KW-0547">Nucleotide-binding</keyword>
<feature type="binding site" evidence="12">
    <location>
        <position position="189"/>
    </location>
    <ligand>
        <name>S-adenosyl-L-methionine</name>
        <dbReference type="ChEBI" id="CHEBI:59789"/>
    </ligand>
</feature>
<dbReference type="InterPro" id="IPR058240">
    <property type="entry name" value="rSAM_sf"/>
</dbReference>
<accession>A0ABR9ZR40</accession>
<name>A0ABR9ZR40_9FIRM</name>
<dbReference type="Proteomes" id="UP000614200">
    <property type="component" value="Unassembled WGS sequence"/>
</dbReference>
<dbReference type="Pfam" id="PF06463">
    <property type="entry name" value="Mob_synth_C"/>
    <property type="match status" value="1"/>
</dbReference>
<feature type="binding site" evidence="12">
    <location>
        <position position="24"/>
    </location>
    <ligand>
        <name>[4Fe-4S] cluster</name>
        <dbReference type="ChEBI" id="CHEBI:49883"/>
        <label>1</label>
        <note>4Fe-4S-S-AdoMet</note>
    </ligand>
</feature>
<evidence type="ECO:0000256" key="5">
    <source>
        <dbReference type="ARBA" id="ARBA00022741"/>
    </source>
</evidence>
<dbReference type="CDD" id="cd01335">
    <property type="entry name" value="Radical_SAM"/>
    <property type="match status" value="1"/>
</dbReference>
<dbReference type="InterPro" id="IPR013483">
    <property type="entry name" value="MoaA"/>
</dbReference>
<keyword evidence="8 12" id="KW-0342">GTP-binding</keyword>
<dbReference type="HAMAP" id="MF_01225_B">
    <property type="entry name" value="MoaA_B"/>
    <property type="match status" value="1"/>
</dbReference>
<dbReference type="EC" id="4.1.99.22" evidence="1 12"/>
<comment type="similarity">
    <text evidence="12">Belongs to the radical SAM superfamily. MoaA family.</text>
</comment>
<dbReference type="InterPro" id="IPR040064">
    <property type="entry name" value="MoaA-like"/>
</dbReference>
<evidence type="ECO:0000256" key="12">
    <source>
        <dbReference type="HAMAP-Rule" id="MF_01225"/>
    </source>
</evidence>
<keyword evidence="10 12" id="KW-0456">Lyase</keyword>
<dbReference type="InterPro" id="IPR006638">
    <property type="entry name" value="Elp3/MiaA/NifB-like_rSAM"/>
</dbReference>
<dbReference type="Gene3D" id="3.20.20.70">
    <property type="entry name" value="Aldolase class I"/>
    <property type="match status" value="1"/>
</dbReference>
<evidence type="ECO:0000256" key="3">
    <source>
        <dbReference type="ARBA" id="ARBA00022691"/>
    </source>
</evidence>
<feature type="binding site" evidence="12">
    <location>
        <position position="27"/>
    </location>
    <ligand>
        <name>[4Fe-4S] cluster</name>
        <dbReference type="ChEBI" id="CHEBI:49883"/>
        <label>1</label>
        <note>4Fe-4S-S-AdoMet</note>
    </ligand>
</feature>
<feature type="binding site" evidence="12">
    <location>
        <position position="155"/>
    </location>
    <ligand>
        <name>GTP</name>
        <dbReference type="ChEBI" id="CHEBI:37565"/>
    </ligand>
</feature>
<feature type="binding site" evidence="12">
    <location>
        <position position="26"/>
    </location>
    <ligand>
        <name>S-adenosyl-L-methionine</name>
        <dbReference type="ChEBI" id="CHEBI:59789"/>
    </ligand>
</feature>
<feature type="binding site" evidence="12">
    <location>
        <position position="63"/>
    </location>
    <ligand>
        <name>GTP</name>
        <dbReference type="ChEBI" id="CHEBI:37565"/>
    </ligand>
</feature>
<feature type="binding site" evidence="12">
    <location>
        <position position="267"/>
    </location>
    <ligand>
        <name>[4Fe-4S] cluster</name>
        <dbReference type="ChEBI" id="CHEBI:49883"/>
        <label>2</label>
        <note>4Fe-4S-substrate</note>
    </ligand>
</feature>
<evidence type="ECO:0000256" key="4">
    <source>
        <dbReference type="ARBA" id="ARBA00022723"/>
    </source>
</evidence>
<dbReference type="SFLD" id="SFLDG01383">
    <property type="entry name" value="cyclic_pyranopterin_phosphate"/>
    <property type="match status" value="1"/>
</dbReference>
<dbReference type="EMBL" id="JADKNH010000004">
    <property type="protein sequence ID" value="MBF4692915.1"/>
    <property type="molecule type" value="Genomic_DNA"/>
</dbReference>
<evidence type="ECO:0000256" key="6">
    <source>
        <dbReference type="ARBA" id="ARBA00023004"/>
    </source>
</evidence>
<evidence type="ECO:0000256" key="8">
    <source>
        <dbReference type="ARBA" id="ARBA00023134"/>
    </source>
</evidence>
<feature type="binding site" evidence="12">
    <location>
        <position position="67"/>
    </location>
    <ligand>
        <name>S-adenosyl-L-methionine</name>
        <dbReference type="ChEBI" id="CHEBI:59789"/>
    </ligand>
</feature>
<evidence type="ECO:0000256" key="9">
    <source>
        <dbReference type="ARBA" id="ARBA00023150"/>
    </source>
</evidence>
<dbReference type="Pfam" id="PF04055">
    <property type="entry name" value="Radical_SAM"/>
    <property type="match status" value="1"/>
</dbReference>
<reference evidence="14 15" key="1">
    <citation type="submission" date="2020-11" db="EMBL/GenBank/DDBJ databases">
        <title>Fusibacter basophilias sp. nov.</title>
        <authorList>
            <person name="Qiu D."/>
        </authorList>
    </citation>
    <scope>NUCLEOTIDE SEQUENCE [LARGE SCALE GENOMIC DNA]</scope>
    <source>
        <strain evidence="14 15">Q10-2</strain>
    </source>
</reference>
<evidence type="ECO:0000256" key="7">
    <source>
        <dbReference type="ARBA" id="ARBA00023014"/>
    </source>
</evidence>
<dbReference type="SMART" id="SM00729">
    <property type="entry name" value="Elp3"/>
    <property type="match status" value="1"/>
</dbReference>
<comment type="catalytic activity">
    <reaction evidence="11 12">
        <text>GTP + AH2 + S-adenosyl-L-methionine = (8S)-3',8-cyclo-7,8-dihydroguanosine 5'-triphosphate + 5'-deoxyadenosine + L-methionine + A + H(+)</text>
        <dbReference type="Rhea" id="RHEA:49576"/>
        <dbReference type="ChEBI" id="CHEBI:13193"/>
        <dbReference type="ChEBI" id="CHEBI:15378"/>
        <dbReference type="ChEBI" id="CHEBI:17319"/>
        <dbReference type="ChEBI" id="CHEBI:17499"/>
        <dbReference type="ChEBI" id="CHEBI:37565"/>
        <dbReference type="ChEBI" id="CHEBI:57844"/>
        <dbReference type="ChEBI" id="CHEBI:59789"/>
        <dbReference type="ChEBI" id="CHEBI:131766"/>
        <dbReference type="EC" id="4.1.99.22"/>
    </reaction>
</comment>
<evidence type="ECO:0000313" key="15">
    <source>
        <dbReference type="Proteomes" id="UP000614200"/>
    </source>
</evidence>
<evidence type="ECO:0000256" key="11">
    <source>
        <dbReference type="ARBA" id="ARBA00048697"/>
    </source>
</evidence>
<evidence type="ECO:0000259" key="13">
    <source>
        <dbReference type="PROSITE" id="PS51918"/>
    </source>
</evidence>
<keyword evidence="2 12" id="KW-0004">4Fe-4S</keyword>
<feature type="binding site" evidence="12">
    <location>
        <begin position="255"/>
        <end position="257"/>
    </location>
    <ligand>
        <name>GTP</name>
        <dbReference type="ChEBI" id="CHEBI:37565"/>
    </ligand>
</feature>
<proteinExistence type="inferred from homology"/>
<feature type="domain" description="Radical SAM core" evidence="13">
    <location>
        <begin position="4"/>
        <end position="236"/>
    </location>
</feature>
<dbReference type="InterPro" id="IPR013785">
    <property type="entry name" value="Aldolase_TIM"/>
</dbReference>
<protein>
    <recommendedName>
        <fullName evidence="1 12">GTP 3',8-cyclase</fullName>
        <ecNumber evidence="1 12">4.1.99.22</ecNumber>
    </recommendedName>
    <alternativeName>
        <fullName evidence="12">Molybdenum cofactor biosynthesis protein A</fullName>
    </alternativeName>
</protein>
<dbReference type="InterPro" id="IPR000385">
    <property type="entry name" value="MoaA_NifB_PqqE_Fe-S-bd_CS"/>
</dbReference>
<keyword evidence="15" id="KW-1185">Reference proteome</keyword>
<dbReference type="CDD" id="cd21117">
    <property type="entry name" value="Twitch_MoaA"/>
    <property type="match status" value="1"/>
</dbReference>
<dbReference type="SFLD" id="SFLDG01386">
    <property type="entry name" value="main_SPASM_domain-containing"/>
    <property type="match status" value="1"/>
</dbReference>
<comment type="subunit">
    <text evidence="12">Monomer and homodimer.</text>
</comment>
<keyword evidence="6 12" id="KW-0408">Iron</keyword>
<evidence type="ECO:0000313" key="14">
    <source>
        <dbReference type="EMBL" id="MBF4692915.1"/>
    </source>
</evidence>
<comment type="cofactor">
    <cofactor evidence="12">
        <name>[4Fe-4S] cluster</name>
        <dbReference type="ChEBI" id="CHEBI:49883"/>
    </cofactor>
    <text evidence="12">Binds 2 [4Fe-4S] clusters. Binds 1 [4Fe-4S] cluster coordinated with 3 cysteines and an exchangeable S-adenosyl-L-methionine and 1 [4Fe-4S] cluster coordinated with 3 cysteines and the GTP-derived substrate.</text>
</comment>
<dbReference type="NCBIfam" id="NF001199">
    <property type="entry name" value="PRK00164.2-1"/>
    <property type="match status" value="1"/>
</dbReference>
<dbReference type="PROSITE" id="PS51918">
    <property type="entry name" value="RADICAL_SAM"/>
    <property type="match status" value="1"/>
</dbReference>
<feature type="binding site" evidence="12">
    <location>
        <position position="253"/>
    </location>
    <ligand>
        <name>[4Fe-4S] cluster</name>
        <dbReference type="ChEBI" id="CHEBI:49883"/>
        <label>2</label>
        <note>4Fe-4S-substrate</note>
    </ligand>
</feature>
<dbReference type="PROSITE" id="PS01305">
    <property type="entry name" value="MOAA_NIFB_PQQE"/>
    <property type="match status" value="1"/>
</dbReference>
<evidence type="ECO:0000256" key="1">
    <source>
        <dbReference type="ARBA" id="ARBA00012167"/>
    </source>
</evidence>